<dbReference type="SUPFAM" id="SSF50156">
    <property type="entry name" value="PDZ domain-like"/>
    <property type="match status" value="1"/>
</dbReference>
<dbReference type="Gene3D" id="2.30.42.10">
    <property type="match status" value="1"/>
</dbReference>
<dbReference type="EMBL" id="JAJEWP010000001">
    <property type="protein sequence ID" value="MCC2615824.1"/>
    <property type="molecule type" value="Genomic_DNA"/>
</dbReference>
<dbReference type="Proteomes" id="UP001520878">
    <property type="component" value="Unassembled WGS sequence"/>
</dbReference>
<evidence type="ECO:0000259" key="1">
    <source>
        <dbReference type="PROSITE" id="PS50106"/>
    </source>
</evidence>
<dbReference type="SUPFAM" id="SSF55486">
    <property type="entry name" value="Metalloproteases ('zincins'), catalytic domain"/>
    <property type="match status" value="1"/>
</dbReference>
<dbReference type="InterPro" id="IPR036034">
    <property type="entry name" value="PDZ_sf"/>
</dbReference>
<keyword evidence="3" id="KW-1185">Reference proteome</keyword>
<evidence type="ECO:0000313" key="3">
    <source>
        <dbReference type="Proteomes" id="UP001520878"/>
    </source>
</evidence>
<dbReference type="Gene3D" id="1.10.390.10">
    <property type="entry name" value="Neutral Protease Domain 2"/>
    <property type="match status" value="1"/>
</dbReference>
<comment type="caution">
    <text evidence="2">The sequence shown here is derived from an EMBL/GenBank/DDBJ whole genome shotgun (WGS) entry which is preliminary data.</text>
</comment>
<dbReference type="Gene3D" id="2.60.40.3650">
    <property type="match status" value="1"/>
</dbReference>
<dbReference type="InterPro" id="IPR027268">
    <property type="entry name" value="Peptidase_M4/M1_CTD_sf"/>
</dbReference>
<feature type="domain" description="PDZ" evidence="1">
    <location>
        <begin position="486"/>
        <end position="548"/>
    </location>
</feature>
<dbReference type="PIRSF" id="PIRSF016493">
    <property type="entry name" value="Glycyl_aminpptds"/>
    <property type="match status" value="1"/>
</dbReference>
<dbReference type="PROSITE" id="PS50106">
    <property type="entry name" value="PDZ"/>
    <property type="match status" value="1"/>
</dbReference>
<dbReference type="InterPro" id="IPR001478">
    <property type="entry name" value="PDZ"/>
</dbReference>
<name>A0ABS8G5E9_9ALTE</name>
<dbReference type="InterPro" id="IPR007963">
    <property type="entry name" value="Peptidase_M61_catalytic"/>
</dbReference>
<dbReference type="InterPro" id="IPR040756">
    <property type="entry name" value="Peptidase_M61_N"/>
</dbReference>
<evidence type="ECO:0000313" key="2">
    <source>
        <dbReference type="EMBL" id="MCC2615824.1"/>
    </source>
</evidence>
<dbReference type="RefSeq" id="WP_229158100.1">
    <property type="nucleotide sequence ID" value="NZ_JAJEWP010000001.1"/>
</dbReference>
<dbReference type="Pfam" id="PF05299">
    <property type="entry name" value="Peptidase_M61"/>
    <property type="match status" value="1"/>
</dbReference>
<dbReference type="Pfam" id="PF13180">
    <property type="entry name" value="PDZ_2"/>
    <property type="match status" value="1"/>
</dbReference>
<sequence length="596" mass="66813">MKQHHYHIGLSASTPHTLNVTLTIAKPNVQQQVTLPAWIPGSYMIRNFARHIVAFRCTDSQGSPVQHHKIDKQTWQLDNHDRDALIIHYQVYAFDFSVRSAYYGADYAFFNGTSVFLAVKGQQDHPVQCNLETPNHHPTWRVATAMQASTDVDSKGFGQYHCQNYPELIDHPVLIGAFDTVSFEASGVSVDMVFAGGHNADLSRIANDVKRICEHHIEFFGQPSPVEHYTFITLLSDNSFGGLEHSHSTALMFSRHHLPSIHAGNDIDDNYRLFLSLCSHEFWHTWLVKRIRPQELAEAGLDSEAYTRQLWIYEGFTSYYDDLSLVRCGLVDASDYLVTLGENLTRLERNLGRTRQSVAESSFDAWTRFYLQDASSINTIVSYYLKGAIVAMCIDLTLRQQSQGRYSLDHVLRALWQEHGLTDIPTSDDTVSNIISRDAGLDLNDFLQAAISSTEALPLDELLASVGITRHTRARQSLSDKGGKPVDKEVRHEVGIATKSQETGVLVTQVLEGYPAAQAGIQMGDLLIALDGWQVQDGTLQQHLDRLETGSSVPVHLLRDGRLVSVLMHIQAARADTVYLTANERGAHLRWLTGHD</sequence>
<proteinExistence type="predicted"/>
<dbReference type="InterPro" id="IPR024191">
    <property type="entry name" value="Peptidase_M61"/>
</dbReference>
<gene>
    <name evidence="2" type="ORF">LJ739_06195</name>
</gene>
<protein>
    <submittedName>
        <fullName evidence="2">PDZ domain-containing protein</fullName>
    </submittedName>
</protein>
<organism evidence="2 3">
    <name type="scientific">Fluctibacter halophilus</name>
    <dbReference type="NCBI Taxonomy" id="226011"/>
    <lineage>
        <taxon>Bacteria</taxon>
        <taxon>Pseudomonadati</taxon>
        <taxon>Pseudomonadota</taxon>
        <taxon>Gammaproteobacteria</taxon>
        <taxon>Alteromonadales</taxon>
        <taxon>Alteromonadaceae</taxon>
        <taxon>Fluctibacter</taxon>
    </lineage>
</organism>
<dbReference type="Pfam" id="PF17899">
    <property type="entry name" value="Peptidase_M61_N"/>
    <property type="match status" value="1"/>
</dbReference>
<dbReference type="CDD" id="cd06779">
    <property type="entry name" value="cpPDZ_Deg_HtrA-like"/>
    <property type="match status" value="1"/>
</dbReference>
<reference evidence="2 3" key="1">
    <citation type="submission" date="2021-10" db="EMBL/GenBank/DDBJ databases">
        <title>Draft genome of Aestuariibacter halophilus JC2043.</title>
        <authorList>
            <person name="Emsley S.A."/>
            <person name="Pfannmuller K.M."/>
            <person name="Ushijima B."/>
            <person name="Saw J.H."/>
            <person name="Videau P."/>
        </authorList>
    </citation>
    <scope>NUCLEOTIDE SEQUENCE [LARGE SCALE GENOMIC DNA]</scope>
    <source>
        <strain evidence="2 3">JC2043</strain>
    </source>
</reference>
<accession>A0ABS8G5E9</accession>
<dbReference type="SMART" id="SM00228">
    <property type="entry name" value="PDZ"/>
    <property type="match status" value="1"/>
</dbReference>